<dbReference type="GO" id="GO:0016491">
    <property type="term" value="F:oxidoreductase activity"/>
    <property type="evidence" value="ECO:0007669"/>
    <property type="project" value="UniProtKB-KW"/>
</dbReference>
<dbReference type="PANTHER" id="PTHR43391">
    <property type="entry name" value="RETINOL DEHYDROGENASE-RELATED"/>
    <property type="match status" value="1"/>
</dbReference>
<dbReference type="PRINTS" id="PR00081">
    <property type="entry name" value="GDHRDH"/>
</dbReference>
<dbReference type="Proteomes" id="UP000515512">
    <property type="component" value="Chromosome"/>
</dbReference>
<keyword evidence="2" id="KW-0560">Oxidoreductase</keyword>
<evidence type="ECO:0000256" key="1">
    <source>
        <dbReference type="ARBA" id="ARBA00006484"/>
    </source>
</evidence>
<dbReference type="RefSeq" id="WP_181579247.1">
    <property type="nucleotide sequence ID" value="NZ_CP059399.1"/>
</dbReference>
<dbReference type="CDD" id="cd05233">
    <property type="entry name" value="SDR_c"/>
    <property type="match status" value="1"/>
</dbReference>
<gene>
    <name evidence="4" type="ORF">H0264_21810</name>
</gene>
<reference evidence="4 5" key="1">
    <citation type="submission" date="2020-07" db="EMBL/GenBank/DDBJ databases">
        <authorList>
            <person name="Zhuang K."/>
            <person name="Ran Y."/>
        </authorList>
    </citation>
    <scope>NUCLEOTIDE SEQUENCE [LARGE SCALE GENOMIC DNA]</scope>
    <source>
        <strain evidence="4 5">WCH-YHL-001</strain>
    </source>
</reference>
<evidence type="ECO:0000313" key="5">
    <source>
        <dbReference type="Proteomes" id="UP000515512"/>
    </source>
</evidence>
<proteinExistence type="inferred from homology"/>
<name>A0A7D6ZD31_9NOCA</name>
<comment type="similarity">
    <text evidence="1 3">Belongs to the short-chain dehydrogenases/reductases (SDR) family.</text>
</comment>
<dbReference type="KEGG" id="nhu:H0264_21810"/>
<accession>A0A7D6ZD31</accession>
<evidence type="ECO:0000256" key="2">
    <source>
        <dbReference type="ARBA" id="ARBA00023002"/>
    </source>
</evidence>
<organism evidence="4 5">
    <name type="scientific">Nocardia huaxiensis</name>
    <dbReference type="NCBI Taxonomy" id="2755382"/>
    <lineage>
        <taxon>Bacteria</taxon>
        <taxon>Bacillati</taxon>
        <taxon>Actinomycetota</taxon>
        <taxon>Actinomycetes</taxon>
        <taxon>Mycobacteriales</taxon>
        <taxon>Nocardiaceae</taxon>
        <taxon>Nocardia</taxon>
    </lineage>
</organism>
<dbReference type="PANTHER" id="PTHR43391:SF12">
    <property type="entry name" value="OXIDOREDUCTASE EPHD-RELATED"/>
    <property type="match status" value="1"/>
</dbReference>
<dbReference type="InterPro" id="IPR036291">
    <property type="entry name" value="NAD(P)-bd_dom_sf"/>
</dbReference>
<dbReference type="Gene3D" id="3.40.50.720">
    <property type="entry name" value="NAD(P)-binding Rossmann-like Domain"/>
    <property type="match status" value="1"/>
</dbReference>
<dbReference type="EMBL" id="CP059399">
    <property type="protein sequence ID" value="QLY28039.1"/>
    <property type="molecule type" value="Genomic_DNA"/>
</dbReference>
<sequence length="328" mass="34742">MRARVARPELVLITGAGSGIGRATALRFSQRGAVVLATDIDPDTAAETARLITTAGGQAASYRLDVTDDDSWAQMLSEVLLAHGIPDVLVNNAGIGVAGGFLDQPPKIWDKQLAVNLDGVVTGCRHLAPLMVGAKRGHIVNISSGMAFVPMPLTTGYNMSKAAVLMFSQCLRGELAPHGVGVSAVCPGVAATHLLDGELTADIGVDNETFTRAQRLVTELVITYGPRLGLGPDVIAKGIVRAVRGNRAVLPVRPESWLAYFVWRAAPNLTRWVCGQASPTRALMVYRLAIRLVPERVIRALDLTVAAHPATLTAAAVEFGRAVRIQPI</sequence>
<dbReference type="PROSITE" id="PS00061">
    <property type="entry name" value="ADH_SHORT"/>
    <property type="match status" value="1"/>
</dbReference>
<protein>
    <submittedName>
        <fullName evidence="4">SDR family NAD(P)-dependent oxidoreductase</fullName>
    </submittedName>
</protein>
<dbReference type="InterPro" id="IPR002347">
    <property type="entry name" value="SDR_fam"/>
</dbReference>
<keyword evidence="5" id="KW-1185">Reference proteome</keyword>
<evidence type="ECO:0000256" key="3">
    <source>
        <dbReference type="RuleBase" id="RU000363"/>
    </source>
</evidence>
<dbReference type="Pfam" id="PF00106">
    <property type="entry name" value="adh_short"/>
    <property type="match status" value="1"/>
</dbReference>
<dbReference type="AlphaFoldDB" id="A0A7D6ZD31"/>
<evidence type="ECO:0000313" key="4">
    <source>
        <dbReference type="EMBL" id="QLY28039.1"/>
    </source>
</evidence>
<dbReference type="PRINTS" id="PR00080">
    <property type="entry name" value="SDRFAMILY"/>
</dbReference>
<dbReference type="SUPFAM" id="SSF51735">
    <property type="entry name" value="NAD(P)-binding Rossmann-fold domains"/>
    <property type="match status" value="1"/>
</dbReference>
<dbReference type="InterPro" id="IPR020904">
    <property type="entry name" value="Sc_DH/Rdtase_CS"/>
</dbReference>